<dbReference type="Pfam" id="PF13469">
    <property type="entry name" value="Sulfotransfer_3"/>
    <property type="match status" value="1"/>
</dbReference>
<comment type="caution">
    <text evidence="1">The sequence shown here is derived from an EMBL/GenBank/DDBJ whole genome shotgun (WGS) entry which is preliminary data.</text>
</comment>
<dbReference type="RefSeq" id="WP_123566577.1">
    <property type="nucleotide sequence ID" value="NZ_MOAM01000024.1"/>
</dbReference>
<protein>
    <recommendedName>
        <fullName evidence="3">Sulfotransferase family protein</fullName>
    </recommendedName>
</protein>
<dbReference type="PANTHER" id="PTHR36451:SF1">
    <property type="entry name" value="OMEGA-HYDROXY-BETA-DIHYDROMENAQUINONE-9 SULFOTRANSFERASE STF3"/>
    <property type="match status" value="1"/>
</dbReference>
<accession>A0A423DG55</accession>
<name>A0A423DG55_9PSED</name>
<gene>
    <name evidence="1" type="ORF">BHU25_15795</name>
</gene>
<evidence type="ECO:0000313" key="1">
    <source>
        <dbReference type="EMBL" id="ROL70529.1"/>
    </source>
</evidence>
<sequence length="387" mass="44442">MSDNKQGKLSVHPYIGGSASNLIRNVIKHGGVSRDKLATFTLTLCGTALTLPLRLVETLRFNKAIERSRLQEDPIFILGHWRSGTTHLHNVISQDKRLGYLTTLQAIFPTCAVILSRHKLLKRMVASLLPAQRMMDNMKIGVDLPQEEEFSLSCLMTTSHHCNHFPRTIRESFDKYVLFQTSPDEVANWEKVYQQVIKKASFLANGKRLVLKNPYNTARIPTLLKLYPNAKFIHISRNPYNIYVSALHDFVKEAEEMALQEFTNEDFSELCYSLYGKIMNAYWDARDLVPPGNLVEVSYEDFDEDPLNEVKRIYQTLDLPLEPAVLKDIEAYLASIAGYKKNKYTYSEQQARAIEANWGFALEKMKYSLPPDIVVDNSRDWSCDMNY</sequence>
<keyword evidence="2" id="KW-1185">Reference proteome</keyword>
<proteinExistence type="predicted"/>
<dbReference type="InterPro" id="IPR027417">
    <property type="entry name" value="P-loop_NTPase"/>
</dbReference>
<organism evidence="1 2">
    <name type="scientific">Pseudomonas vranovensis</name>
    <dbReference type="NCBI Taxonomy" id="321661"/>
    <lineage>
        <taxon>Bacteria</taxon>
        <taxon>Pseudomonadati</taxon>
        <taxon>Pseudomonadota</taxon>
        <taxon>Gammaproteobacteria</taxon>
        <taxon>Pseudomonadales</taxon>
        <taxon>Pseudomonadaceae</taxon>
        <taxon>Pseudomonas</taxon>
    </lineage>
</organism>
<dbReference type="SUPFAM" id="SSF52540">
    <property type="entry name" value="P-loop containing nucleoside triphosphate hydrolases"/>
    <property type="match status" value="1"/>
</dbReference>
<evidence type="ECO:0000313" key="2">
    <source>
        <dbReference type="Proteomes" id="UP000285286"/>
    </source>
</evidence>
<dbReference type="InterPro" id="IPR052736">
    <property type="entry name" value="Stf3_sulfotransferase"/>
</dbReference>
<dbReference type="PANTHER" id="PTHR36451">
    <property type="entry name" value="PAPS-DEPENDENT SULFOTRANSFERASE STF3"/>
    <property type="match status" value="1"/>
</dbReference>
<reference evidence="1 2" key="1">
    <citation type="submission" date="2016-10" db="EMBL/GenBank/DDBJ databases">
        <title>Comparative genome analysis of multiple Pseudomonas spp. focuses on biocontrol and plant growth promoting traits.</title>
        <authorList>
            <person name="Tao X.-Y."/>
            <person name="Taylor C.G."/>
        </authorList>
    </citation>
    <scope>NUCLEOTIDE SEQUENCE [LARGE SCALE GENOMIC DNA]</scope>
    <source>
        <strain evidence="1 2">15D11</strain>
    </source>
</reference>
<dbReference type="Gene3D" id="3.40.50.300">
    <property type="entry name" value="P-loop containing nucleotide triphosphate hydrolases"/>
    <property type="match status" value="1"/>
</dbReference>
<evidence type="ECO:0008006" key="3">
    <source>
        <dbReference type="Google" id="ProtNLM"/>
    </source>
</evidence>
<dbReference type="AlphaFoldDB" id="A0A423DG55"/>
<dbReference type="Proteomes" id="UP000285286">
    <property type="component" value="Unassembled WGS sequence"/>
</dbReference>
<dbReference type="EMBL" id="MOAM01000024">
    <property type="protein sequence ID" value="ROL70529.1"/>
    <property type="molecule type" value="Genomic_DNA"/>
</dbReference>